<reference evidence="2" key="1">
    <citation type="journal article" date="2019" name="Int. J. Syst. Evol. Microbiol.">
        <title>The Global Catalogue of Microorganisms (GCM) 10K type strain sequencing project: providing services to taxonomists for standard genome sequencing and annotation.</title>
        <authorList>
            <consortium name="The Broad Institute Genomics Platform"/>
            <consortium name="The Broad Institute Genome Sequencing Center for Infectious Disease"/>
            <person name="Wu L."/>
            <person name="Ma J."/>
        </authorList>
    </citation>
    <scope>NUCLEOTIDE SEQUENCE [LARGE SCALE GENOMIC DNA]</scope>
    <source>
        <strain evidence="2">KCTC 52366</strain>
    </source>
</reference>
<keyword evidence="2" id="KW-1185">Reference proteome</keyword>
<organism evidence="1 2">
    <name type="scientific">Psychromarinibacter halotolerans</name>
    <dbReference type="NCBI Taxonomy" id="1775175"/>
    <lineage>
        <taxon>Bacteria</taxon>
        <taxon>Pseudomonadati</taxon>
        <taxon>Pseudomonadota</taxon>
        <taxon>Alphaproteobacteria</taxon>
        <taxon>Rhodobacterales</taxon>
        <taxon>Paracoccaceae</taxon>
        <taxon>Psychromarinibacter</taxon>
    </lineage>
</organism>
<gene>
    <name evidence="1" type="ORF">ACFOGP_12050</name>
</gene>
<dbReference type="Proteomes" id="UP001595632">
    <property type="component" value="Unassembled WGS sequence"/>
</dbReference>
<proteinExistence type="predicted"/>
<dbReference type="EMBL" id="JBHRTB010000010">
    <property type="protein sequence ID" value="MFC3143448.1"/>
    <property type="molecule type" value="Genomic_DNA"/>
</dbReference>
<dbReference type="RefSeq" id="WP_275630738.1">
    <property type="nucleotide sequence ID" value="NZ_JARGYD010000001.1"/>
</dbReference>
<evidence type="ECO:0000313" key="1">
    <source>
        <dbReference type="EMBL" id="MFC3143448.1"/>
    </source>
</evidence>
<sequence>MTHQTEIRRRPDGSIDTAYHMAQGRIARSRAAREAGSGLADKGRGPVALLIALLALMPVFGGRA</sequence>
<accession>A0ABV7GPC2</accession>
<protein>
    <submittedName>
        <fullName evidence="1">Uncharacterized protein</fullName>
    </submittedName>
</protein>
<evidence type="ECO:0000313" key="2">
    <source>
        <dbReference type="Proteomes" id="UP001595632"/>
    </source>
</evidence>
<name>A0ABV7GPC2_9RHOB</name>
<comment type="caution">
    <text evidence="1">The sequence shown here is derived from an EMBL/GenBank/DDBJ whole genome shotgun (WGS) entry which is preliminary data.</text>
</comment>